<dbReference type="InParanoid" id="A0A409YWU0"/>
<feature type="compositionally biased region" description="Basic and acidic residues" evidence="1">
    <location>
        <begin position="90"/>
        <end position="102"/>
    </location>
</feature>
<dbReference type="Proteomes" id="UP000284706">
    <property type="component" value="Unassembled WGS sequence"/>
</dbReference>
<feature type="region of interest" description="Disordered" evidence="1">
    <location>
        <begin position="87"/>
        <end position="111"/>
    </location>
</feature>
<evidence type="ECO:0000256" key="1">
    <source>
        <dbReference type="SAM" id="MobiDB-lite"/>
    </source>
</evidence>
<dbReference type="EMBL" id="NHYE01000116">
    <property type="protein sequence ID" value="PPR07460.1"/>
    <property type="molecule type" value="Genomic_DNA"/>
</dbReference>
<protein>
    <submittedName>
        <fullName evidence="2">Uncharacterized protein</fullName>
    </submittedName>
</protein>
<comment type="caution">
    <text evidence="2">The sequence shown here is derived from an EMBL/GenBank/DDBJ whole genome shotgun (WGS) entry which is preliminary data.</text>
</comment>
<sequence length="111" mass="11130">MSVSYPSGEWDSAIGEATAPTGSGSGAGEGSMETSRSPVDGEGGGGVKTALLGTGVELRDLEASLPRLGTGVWYLLLATDEELGAGVASESRETRGGEDEARGAAVSCRPR</sequence>
<keyword evidence="3" id="KW-1185">Reference proteome</keyword>
<gene>
    <name evidence="2" type="ORF">CVT26_013430</name>
</gene>
<feature type="region of interest" description="Disordered" evidence="1">
    <location>
        <begin position="1"/>
        <end position="48"/>
    </location>
</feature>
<evidence type="ECO:0000313" key="2">
    <source>
        <dbReference type="EMBL" id="PPR07460.1"/>
    </source>
</evidence>
<dbReference type="AlphaFoldDB" id="A0A409YWU0"/>
<reference evidence="2 3" key="1">
    <citation type="journal article" date="2018" name="Evol. Lett.">
        <title>Horizontal gene cluster transfer increased hallucinogenic mushroom diversity.</title>
        <authorList>
            <person name="Reynolds H.T."/>
            <person name="Vijayakumar V."/>
            <person name="Gluck-Thaler E."/>
            <person name="Korotkin H.B."/>
            <person name="Matheny P.B."/>
            <person name="Slot J.C."/>
        </authorList>
    </citation>
    <scope>NUCLEOTIDE SEQUENCE [LARGE SCALE GENOMIC DNA]</scope>
    <source>
        <strain evidence="2 3">SRW20</strain>
    </source>
</reference>
<organism evidence="2 3">
    <name type="scientific">Gymnopilus dilepis</name>
    <dbReference type="NCBI Taxonomy" id="231916"/>
    <lineage>
        <taxon>Eukaryota</taxon>
        <taxon>Fungi</taxon>
        <taxon>Dikarya</taxon>
        <taxon>Basidiomycota</taxon>
        <taxon>Agaricomycotina</taxon>
        <taxon>Agaricomycetes</taxon>
        <taxon>Agaricomycetidae</taxon>
        <taxon>Agaricales</taxon>
        <taxon>Agaricineae</taxon>
        <taxon>Hymenogastraceae</taxon>
        <taxon>Gymnopilus</taxon>
    </lineage>
</organism>
<accession>A0A409YWU0</accession>
<proteinExistence type="predicted"/>
<name>A0A409YWU0_9AGAR</name>
<evidence type="ECO:0000313" key="3">
    <source>
        <dbReference type="Proteomes" id="UP000284706"/>
    </source>
</evidence>